<evidence type="ECO:0000256" key="4">
    <source>
        <dbReference type="RuleBase" id="RU000363"/>
    </source>
</evidence>
<comment type="subcellular location">
    <subcellularLocation>
        <location evidence="1">Endoplasmic reticulum</location>
    </subcellularLocation>
</comment>
<comment type="caution">
    <text evidence="6">The sequence shown here is derived from an EMBL/GenBank/DDBJ whole genome shotgun (WGS) entry which is preliminary data.</text>
</comment>
<dbReference type="PROSITE" id="PS00061">
    <property type="entry name" value="ADH_SHORT"/>
    <property type="match status" value="1"/>
</dbReference>
<dbReference type="PRINTS" id="PR00080">
    <property type="entry name" value="SDRFAMILY"/>
</dbReference>
<dbReference type="AlphaFoldDB" id="A0A9D1YZB5"/>
<name>A0A9D1YZB5_9BACT</name>
<feature type="compositionally biased region" description="Low complexity" evidence="5">
    <location>
        <begin position="7"/>
        <end position="17"/>
    </location>
</feature>
<organism evidence="6 7">
    <name type="scientific">Candidatus Alistipes intestinigallinarum</name>
    <dbReference type="NCBI Taxonomy" id="2838440"/>
    <lineage>
        <taxon>Bacteria</taxon>
        <taxon>Pseudomonadati</taxon>
        <taxon>Bacteroidota</taxon>
        <taxon>Bacteroidia</taxon>
        <taxon>Bacteroidales</taxon>
        <taxon>Rikenellaceae</taxon>
        <taxon>Alistipes</taxon>
    </lineage>
</organism>
<dbReference type="InterPro" id="IPR020904">
    <property type="entry name" value="Sc_DH/Rdtase_CS"/>
</dbReference>
<evidence type="ECO:0000313" key="7">
    <source>
        <dbReference type="Proteomes" id="UP000886844"/>
    </source>
</evidence>
<dbReference type="GO" id="GO:0016491">
    <property type="term" value="F:oxidoreductase activity"/>
    <property type="evidence" value="ECO:0007669"/>
    <property type="project" value="UniProtKB-KW"/>
</dbReference>
<dbReference type="Proteomes" id="UP000886844">
    <property type="component" value="Unassembled WGS sequence"/>
</dbReference>
<dbReference type="EMBL" id="DXDA01000004">
    <property type="protein sequence ID" value="HIY67860.1"/>
    <property type="molecule type" value="Genomic_DNA"/>
</dbReference>
<dbReference type="PRINTS" id="PR00081">
    <property type="entry name" value="GDHRDH"/>
</dbReference>
<protein>
    <submittedName>
        <fullName evidence="6">SDR family NAD(P)-dependent oxidoreductase</fullName>
    </submittedName>
</protein>
<accession>A0A9D1YZB5</accession>
<dbReference type="PANTHER" id="PTHR43899">
    <property type="entry name" value="RH59310P"/>
    <property type="match status" value="1"/>
</dbReference>
<dbReference type="PANTHER" id="PTHR43899:SF13">
    <property type="entry name" value="RH59310P"/>
    <property type="match status" value="1"/>
</dbReference>
<proteinExistence type="inferred from homology"/>
<sequence length="356" mass="38972">MQKERTAGVAAAEGTAAGRREAEVGKAGCGAGEAGRSEAKVGEVAQVGKTGKTGKTGKAGCGAGEAGRSEAEVGEVARLGRKAHRRLRRGEVLPGTAWALVSGAGSGIGRCYARRLAALGYNLVLVGNNLQPLEAVRAEIAAEHPQCDIRLVECDLARTEAARELHDRTQADGLEIDVLINNAGMFSFRDILRTPEERIERIILLHDLTNTQLCRLYAAEMARRGRGGYILNMSSYSQWMPFPGLALYAASKAYLRTFSVAFAKEVREVGIRVTAVSPAGVATDLYGLTPYWQRIGVRLGVLITADRCARKGLRALWRGRRSIVPDWWNRTWIPLCKILPMWILRPVRRFTMQFQK</sequence>
<gene>
    <name evidence="6" type="ORF">H9828_00410</name>
</gene>
<dbReference type="CDD" id="cd05233">
    <property type="entry name" value="SDR_c"/>
    <property type="match status" value="1"/>
</dbReference>
<evidence type="ECO:0000256" key="1">
    <source>
        <dbReference type="ARBA" id="ARBA00004240"/>
    </source>
</evidence>
<dbReference type="InterPro" id="IPR051019">
    <property type="entry name" value="VLCFA-Steroid_DH"/>
</dbReference>
<reference evidence="6" key="1">
    <citation type="journal article" date="2021" name="PeerJ">
        <title>Extensive microbial diversity within the chicken gut microbiome revealed by metagenomics and culture.</title>
        <authorList>
            <person name="Gilroy R."/>
            <person name="Ravi A."/>
            <person name="Getino M."/>
            <person name="Pursley I."/>
            <person name="Horton D.L."/>
            <person name="Alikhan N.F."/>
            <person name="Baker D."/>
            <person name="Gharbi K."/>
            <person name="Hall N."/>
            <person name="Watson M."/>
            <person name="Adriaenssens E.M."/>
            <person name="Foster-Nyarko E."/>
            <person name="Jarju S."/>
            <person name="Secka A."/>
            <person name="Antonio M."/>
            <person name="Oren A."/>
            <person name="Chaudhuri R.R."/>
            <person name="La Ragione R."/>
            <person name="Hildebrand F."/>
            <person name="Pallen M.J."/>
        </authorList>
    </citation>
    <scope>NUCLEOTIDE SEQUENCE</scope>
    <source>
        <strain evidence="6">5134</strain>
    </source>
</reference>
<dbReference type="InterPro" id="IPR002347">
    <property type="entry name" value="SDR_fam"/>
</dbReference>
<dbReference type="SUPFAM" id="SSF51735">
    <property type="entry name" value="NAD(P)-binding Rossmann-fold domains"/>
    <property type="match status" value="1"/>
</dbReference>
<evidence type="ECO:0000256" key="2">
    <source>
        <dbReference type="ARBA" id="ARBA00006484"/>
    </source>
</evidence>
<keyword evidence="3" id="KW-0560">Oxidoreductase</keyword>
<evidence type="ECO:0000256" key="5">
    <source>
        <dbReference type="SAM" id="MobiDB-lite"/>
    </source>
</evidence>
<dbReference type="Gene3D" id="3.40.50.720">
    <property type="entry name" value="NAD(P)-binding Rossmann-like Domain"/>
    <property type="match status" value="1"/>
</dbReference>
<evidence type="ECO:0000313" key="6">
    <source>
        <dbReference type="EMBL" id="HIY67860.1"/>
    </source>
</evidence>
<dbReference type="Pfam" id="PF00106">
    <property type="entry name" value="adh_short"/>
    <property type="match status" value="1"/>
</dbReference>
<comment type="similarity">
    <text evidence="2 4">Belongs to the short-chain dehydrogenases/reductases (SDR) family.</text>
</comment>
<evidence type="ECO:0000256" key="3">
    <source>
        <dbReference type="ARBA" id="ARBA00023002"/>
    </source>
</evidence>
<feature type="region of interest" description="Disordered" evidence="5">
    <location>
        <begin position="1"/>
        <end position="41"/>
    </location>
</feature>
<dbReference type="InterPro" id="IPR036291">
    <property type="entry name" value="NAD(P)-bd_dom_sf"/>
</dbReference>
<reference evidence="6" key="2">
    <citation type="submission" date="2021-04" db="EMBL/GenBank/DDBJ databases">
        <authorList>
            <person name="Gilroy R."/>
        </authorList>
    </citation>
    <scope>NUCLEOTIDE SEQUENCE</scope>
    <source>
        <strain evidence="6">5134</strain>
    </source>
</reference>